<dbReference type="FunFam" id="1.10.10.10:FF:000322">
    <property type="entry name" value="Probable disease resistance protein At1g63360"/>
    <property type="match status" value="1"/>
</dbReference>
<organism evidence="14 15">
    <name type="scientific">Coffea canephora</name>
    <name type="common">Robusta coffee</name>
    <dbReference type="NCBI Taxonomy" id="49390"/>
    <lineage>
        <taxon>Eukaryota</taxon>
        <taxon>Viridiplantae</taxon>
        <taxon>Streptophyta</taxon>
        <taxon>Embryophyta</taxon>
        <taxon>Tracheophyta</taxon>
        <taxon>Spermatophyta</taxon>
        <taxon>Magnoliopsida</taxon>
        <taxon>eudicotyledons</taxon>
        <taxon>Gunneridae</taxon>
        <taxon>Pentapetalae</taxon>
        <taxon>asterids</taxon>
        <taxon>lamiids</taxon>
        <taxon>Gentianales</taxon>
        <taxon>Rubiaceae</taxon>
        <taxon>Ixoroideae</taxon>
        <taxon>Gardenieae complex</taxon>
        <taxon>Bertiereae - Coffeeae clade</taxon>
        <taxon>Coffeeae</taxon>
        <taxon>Coffea</taxon>
    </lineage>
</organism>
<dbReference type="InterPro" id="IPR027417">
    <property type="entry name" value="P-loop_NTPase"/>
</dbReference>
<dbReference type="GO" id="GO:0005524">
    <property type="term" value="F:ATP binding"/>
    <property type="evidence" value="ECO:0007669"/>
    <property type="project" value="UniProtKB-KW"/>
</dbReference>
<evidence type="ECO:0000256" key="4">
    <source>
        <dbReference type="ARBA" id="ARBA00022490"/>
    </source>
</evidence>
<dbReference type="SUPFAM" id="SSF52540">
    <property type="entry name" value="P-loop containing nucleoside triphosphate hydrolases"/>
    <property type="match status" value="1"/>
</dbReference>
<evidence type="ECO:0000256" key="1">
    <source>
        <dbReference type="ARBA" id="ARBA00002074"/>
    </source>
</evidence>
<dbReference type="GO" id="GO:0051607">
    <property type="term" value="P:defense response to virus"/>
    <property type="evidence" value="ECO:0007669"/>
    <property type="project" value="UniProtKB-ARBA"/>
</dbReference>
<dbReference type="PANTHER" id="PTHR23155">
    <property type="entry name" value="DISEASE RESISTANCE PROTEIN RP"/>
    <property type="match status" value="1"/>
</dbReference>
<dbReference type="InterPro" id="IPR042197">
    <property type="entry name" value="Apaf_helical"/>
</dbReference>
<sequence length="1466" mass="167458">MAWRSFEPQFHLGLALTELHRQLQQEGWRFGYEGVAGVSGLRGLLNPNLRRIGDQNLYNTLDDHITKLQDDANFLITFRDCIHKWTDPGYVIRNSGFLVSKINAEIVDIAGKLSIACRKKYVSKCPSKLIDVLSNLLTNIQKLKPEIAQACQALSASRSFQVVSPLHRYFLWVEFVHSVAVTNFRPLLKRVDRLDQQENLAALVENLNKLISFLNRAQKGFEDGFVRDRSIIDGFLVHAASVVIRAANLSCFFWSKHWADPTSDQAMVDSTITDLSNLRSKIDFTTPKMIEFAIKFLNALNKISHGRTANHEVDLAANFLEHVLCGESKTCFSKELMPLVIFVLNEPGESLQPLDAKCFSAEIKHLILEVALQRQRWVPGKIRLIKEKMLLLEVQIFLKEQLGNSTIFKQPAEDQIKALHKRLKDLPNDRSGLQEAEFENGKLVFDCIEKATAEIESLYHSFKAEKIKKSKVRSLVSLLLSQILLFKASWVLMELRNGEETLTGLKSEDQIEAFLIGAKLFLALLEDKKEKSKEHEEKMYMIPVEAISWRITHLYYLIIAQKVEKEVIENLFSGFIDEMEIITAELRGICPKISRSNFPNFIGTQFFDFLSANLLELIKRNPDSIALVKDHIEKIQLDLVSFTSLFTGTSYPDNEHQELKDLSTCLTEMAYEVEYVIDSIEMGIGANLQHLLWIYDLQERIRFIKNLAKNTGVPSVAQIRGHVRQASTPKTDKMVISLGDQEQEVIDRLTWGSSKRDVVSLVGMAGIGKTTLAKKLYNDPNIVYHFHCRAWCSVSQVYLKRNLLLNILRDIEGLTDEIHEMSDADLEQRLRQRLLKNKYLIVLDDVWDVEVWNVLERSLPDDGNGSRIMITSRLRKVALEAEPDRDPHSLRLLNHDESWKLLQMKIFHGEGCCPKELVDIGEQIAERCGGLPLAVVAVAGILEKTEKELEQWELIAKELNSQVIGDAETRCKDILQLSYSHLPAHLKACFLYFGAFQGDKDVRVNKLIQLWIAEGFVQKKVPRSLEETAEEYLLDLIDRSLVIISKKRSKGGVKACRIHDLLRDLCQSQSSEDKFLQLVTRYDEPYASLLDSDHWVDFDSYCPSNPVKYESHRLCICLKRKVFVDSRPSGPSTRSLIFSASSDTYPRRPYNLSFIPRHFKLVKVLDLECINIGHSFPAEMEFLVQLRYLAISGDVGSIPRSISNLWKLETLIVKGLSGMVLLPDSLWCMTRLRRIHVKKQAAFSMGDDISGYSFQLENLVTFSSLSLSFGMDTEKILRKLPNLRSFSCIFLDARDSSQSCNQFPRLDFLPQLESLKIFYAGRTRKPGEFSLPLNLKKLTLSSFGLPWDHISTIGRLPNLQVLKLASEAFDGESWDMREDEFPELRFLQLDSLNLVQWNASYDHLPKLAQLVLRNCKRLQEVPYDFADIPTLELIQVQQCGKSLEESVRSIGEATECIQVLISRSYS</sequence>
<evidence type="ECO:0000256" key="8">
    <source>
        <dbReference type="ARBA" id="ARBA00022741"/>
    </source>
</evidence>
<dbReference type="EMBL" id="HG739136">
    <property type="protein sequence ID" value="CDP11186.1"/>
    <property type="molecule type" value="Genomic_DNA"/>
</dbReference>
<keyword evidence="5" id="KW-0433">Leucine-rich repeat</keyword>
<name>A0A068US18_COFCA</name>
<evidence type="ECO:0000256" key="6">
    <source>
        <dbReference type="ARBA" id="ARBA00022667"/>
    </source>
</evidence>
<dbReference type="SUPFAM" id="SSF52058">
    <property type="entry name" value="L domain-like"/>
    <property type="match status" value="1"/>
</dbReference>
<dbReference type="InterPro" id="IPR002182">
    <property type="entry name" value="NB-ARC"/>
</dbReference>
<evidence type="ECO:0000256" key="10">
    <source>
        <dbReference type="ARBA" id="ARBA00022840"/>
    </source>
</evidence>
<dbReference type="GO" id="GO:0043531">
    <property type="term" value="F:ADP binding"/>
    <property type="evidence" value="ECO:0007669"/>
    <property type="project" value="InterPro"/>
</dbReference>
<evidence type="ECO:0000259" key="13">
    <source>
        <dbReference type="Pfam" id="PF23598"/>
    </source>
</evidence>
<dbReference type="InterPro" id="IPR032675">
    <property type="entry name" value="LRR_dom_sf"/>
</dbReference>
<comment type="subcellular location">
    <subcellularLocation>
        <location evidence="2">Cytoplasm</location>
    </subcellularLocation>
</comment>
<feature type="domain" description="Disease resistance protein winged helix" evidence="12">
    <location>
        <begin position="996"/>
        <end position="1066"/>
    </location>
</feature>
<dbReference type="PANTHER" id="PTHR23155:SF1152">
    <property type="entry name" value="AAA+ ATPASE DOMAIN-CONTAINING PROTEIN"/>
    <property type="match status" value="1"/>
</dbReference>
<dbReference type="Gene3D" id="1.10.8.430">
    <property type="entry name" value="Helical domain of apoptotic protease-activating factors"/>
    <property type="match status" value="1"/>
</dbReference>
<keyword evidence="9" id="KW-0611">Plant defense</keyword>
<dbReference type="Proteomes" id="UP000295252">
    <property type="component" value="Chromosome V"/>
</dbReference>
<dbReference type="InterPro" id="IPR036388">
    <property type="entry name" value="WH-like_DNA-bd_sf"/>
</dbReference>
<dbReference type="GO" id="GO:0005737">
    <property type="term" value="C:cytoplasm"/>
    <property type="evidence" value="ECO:0007669"/>
    <property type="project" value="UniProtKB-SubCell"/>
</dbReference>
<dbReference type="GO" id="GO:0009626">
    <property type="term" value="P:plant-type hypersensitive response"/>
    <property type="evidence" value="ECO:0007669"/>
    <property type="project" value="UniProtKB-KW"/>
</dbReference>
<evidence type="ECO:0000313" key="15">
    <source>
        <dbReference type="Proteomes" id="UP000295252"/>
    </source>
</evidence>
<dbReference type="Pfam" id="PF00931">
    <property type="entry name" value="NB-ARC"/>
    <property type="match status" value="1"/>
</dbReference>
<comment type="function">
    <text evidence="1">Confers resistance to late blight (Phytophthora infestans) races carrying the avirulence gene Avr1. Resistance proteins guard the plant against pathogens that contain an appropriate avirulence protein via an indirect interaction with this avirulence protein. That triggers a defense system including the hypersensitive response, which restricts the pathogen growth.</text>
</comment>
<gene>
    <name evidence="14" type="ORF">GSCOC_T00033273001</name>
</gene>
<keyword evidence="7" id="KW-0677">Repeat</keyword>
<dbReference type="PRINTS" id="PR00364">
    <property type="entry name" value="DISEASERSIST"/>
</dbReference>
<comment type="similarity">
    <text evidence="3">Belongs to the disease resistance NB-LRR family.</text>
</comment>
<evidence type="ECO:0000256" key="5">
    <source>
        <dbReference type="ARBA" id="ARBA00022614"/>
    </source>
</evidence>
<evidence type="ECO:0000256" key="7">
    <source>
        <dbReference type="ARBA" id="ARBA00022737"/>
    </source>
</evidence>
<evidence type="ECO:0000256" key="3">
    <source>
        <dbReference type="ARBA" id="ARBA00008894"/>
    </source>
</evidence>
<keyword evidence="8" id="KW-0547">Nucleotide-binding</keyword>
<keyword evidence="6" id="KW-0381">Hypersensitive response</keyword>
<evidence type="ECO:0000256" key="9">
    <source>
        <dbReference type="ARBA" id="ARBA00022821"/>
    </source>
</evidence>
<dbReference type="Gene3D" id="3.80.10.10">
    <property type="entry name" value="Ribonuclease Inhibitor"/>
    <property type="match status" value="1"/>
</dbReference>
<reference evidence="15" key="1">
    <citation type="journal article" date="2014" name="Science">
        <title>The coffee genome provides insight into the convergent evolution of caffeine biosynthesis.</title>
        <authorList>
            <person name="Denoeud F."/>
            <person name="Carretero-Paulet L."/>
            <person name="Dereeper A."/>
            <person name="Droc G."/>
            <person name="Guyot R."/>
            <person name="Pietrella M."/>
            <person name="Zheng C."/>
            <person name="Alberti A."/>
            <person name="Anthony F."/>
            <person name="Aprea G."/>
            <person name="Aury J.M."/>
            <person name="Bento P."/>
            <person name="Bernard M."/>
            <person name="Bocs S."/>
            <person name="Campa C."/>
            <person name="Cenci A."/>
            <person name="Combes M.C."/>
            <person name="Crouzillat D."/>
            <person name="Da Silva C."/>
            <person name="Daddiego L."/>
            <person name="De Bellis F."/>
            <person name="Dussert S."/>
            <person name="Garsmeur O."/>
            <person name="Gayraud T."/>
            <person name="Guignon V."/>
            <person name="Jahn K."/>
            <person name="Jamilloux V."/>
            <person name="Joet T."/>
            <person name="Labadie K."/>
            <person name="Lan T."/>
            <person name="Leclercq J."/>
            <person name="Lepelley M."/>
            <person name="Leroy T."/>
            <person name="Li L.T."/>
            <person name="Librado P."/>
            <person name="Lopez L."/>
            <person name="Munoz A."/>
            <person name="Noel B."/>
            <person name="Pallavicini A."/>
            <person name="Perrotta G."/>
            <person name="Poncet V."/>
            <person name="Pot D."/>
            <person name="Priyono X."/>
            <person name="Rigoreau M."/>
            <person name="Rouard M."/>
            <person name="Rozas J."/>
            <person name="Tranchant-Dubreuil C."/>
            <person name="VanBuren R."/>
            <person name="Zhang Q."/>
            <person name="Andrade A.C."/>
            <person name="Argout X."/>
            <person name="Bertrand B."/>
            <person name="de Kochko A."/>
            <person name="Graziosi G."/>
            <person name="Henry R.J."/>
            <person name="Jayarama X."/>
            <person name="Ming R."/>
            <person name="Nagai C."/>
            <person name="Rounsley S."/>
            <person name="Sankoff D."/>
            <person name="Giuliano G."/>
            <person name="Albert V.A."/>
            <person name="Wincker P."/>
            <person name="Lashermes P."/>
        </authorList>
    </citation>
    <scope>NUCLEOTIDE SEQUENCE [LARGE SCALE GENOMIC DNA]</scope>
    <source>
        <strain evidence="15">cv. DH200-94</strain>
    </source>
</reference>
<keyword evidence="15" id="KW-1185">Reference proteome</keyword>
<keyword evidence="4" id="KW-0963">Cytoplasm</keyword>
<dbReference type="Gramene" id="CDP11186">
    <property type="protein sequence ID" value="CDP11186"/>
    <property type="gene ID" value="GSCOC_T00033273001"/>
</dbReference>
<dbReference type="InParanoid" id="A0A068US18"/>
<feature type="domain" description="NB-ARC" evidence="11">
    <location>
        <begin position="743"/>
        <end position="910"/>
    </location>
</feature>
<evidence type="ECO:0000313" key="14">
    <source>
        <dbReference type="EMBL" id="CDP11186.1"/>
    </source>
</evidence>
<dbReference type="FunFam" id="3.40.50.300:FF:001091">
    <property type="entry name" value="Probable disease resistance protein At1g61300"/>
    <property type="match status" value="1"/>
</dbReference>
<evidence type="ECO:0000259" key="12">
    <source>
        <dbReference type="Pfam" id="PF23559"/>
    </source>
</evidence>
<dbReference type="InterPro" id="IPR055414">
    <property type="entry name" value="LRR_R13L4/SHOC2-like"/>
</dbReference>
<dbReference type="InterPro" id="IPR044974">
    <property type="entry name" value="Disease_R_plants"/>
</dbReference>
<feature type="domain" description="Disease resistance R13L4/SHOC-2-like LRR" evidence="13">
    <location>
        <begin position="1158"/>
        <end position="1413"/>
    </location>
</feature>
<dbReference type="Pfam" id="PF23598">
    <property type="entry name" value="LRR_14"/>
    <property type="match status" value="1"/>
</dbReference>
<evidence type="ECO:0000259" key="11">
    <source>
        <dbReference type="Pfam" id="PF00931"/>
    </source>
</evidence>
<dbReference type="Gene3D" id="1.10.10.10">
    <property type="entry name" value="Winged helix-like DNA-binding domain superfamily/Winged helix DNA-binding domain"/>
    <property type="match status" value="1"/>
</dbReference>
<proteinExistence type="inferred from homology"/>
<accession>A0A068US18</accession>
<dbReference type="PhylomeDB" id="A0A068US18"/>
<dbReference type="Gene3D" id="3.40.50.300">
    <property type="entry name" value="P-loop containing nucleotide triphosphate hydrolases"/>
    <property type="match status" value="1"/>
</dbReference>
<evidence type="ECO:0000256" key="2">
    <source>
        <dbReference type="ARBA" id="ARBA00004496"/>
    </source>
</evidence>
<dbReference type="Pfam" id="PF23559">
    <property type="entry name" value="WHD_DRP"/>
    <property type="match status" value="1"/>
</dbReference>
<keyword evidence="10" id="KW-0067">ATP-binding</keyword>
<protein>
    <submittedName>
        <fullName evidence="14">Uncharacterized protein</fullName>
    </submittedName>
</protein>
<dbReference type="InterPro" id="IPR058922">
    <property type="entry name" value="WHD_DRP"/>
</dbReference>